<dbReference type="GO" id="GO:0031012">
    <property type="term" value="C:extracellular matrix"/>
    <property type="evidence" value="ECO:0007669"/>
    <property type="project" value="TreeGrafter"/>
</dbReference>
<dbReference type="OrthoDB" id="6122461at2759"/>
<dbReference type="PANTHER" id="PTHR24373:SF387">
    <property type="entry name" value="LEUCINE-RICH REPEATS AND IMMUNOGLOBULIN-LIKE DOMAINS PROTEIN SMA-10"/>
    <property type="match status" value="1"/>
</dbReference>
<feature type="chain" id="PRO_5026796827" evidence="2">
    <location>
        <begin position="18"/>
        <end position="323"/>
    </location>
</feature>
<dbReference type="PANTHER" id="PTHR24373">
    <property type="entry name" value="SLIT RELATED LEUCINE-RICH REPEAT NEURONAL PROTEIN"/>
    <property type="match status" value="1"/>
</dbReference>
<evidence type="ECO:0000313" key="4">
    <source>
        <dbReference type="Proteomes" id="UP000507470"/>
    </source>
</evidence>
<evidence type="ECO:0000313" key="3">
    <source>
        <dbReference type="EMBL" id="CAC5413420.1"/>
    </source>
</evidence>
<dbReference type="AlphaFoldDB" id="A0A6J8DZ39"/>
<dbReference type="GO" id="GO:0005615">
    <property type="term" value="C:extracellular space"/>
    <property type="evidence" value="ECO:0007669"/>
    <property type="project" value="TreeGrafter"/>
</dbReference>
<dbReference type="InterPro" id="IPR001611">
    <property type="entry name" value="Leu-rich_rpt"/>
</dbReference>
<evidence type="ECO:0000256" key="1">
    <source>
        <dbReference type="ARBA" id="ARBA00022729"/>
    </source>
</evidence>
<dbReference type="Proteomes" id="UP000507470">
    <property type="component" value="Unassembled WGS sequence"/>
</dbReference>
<proteinExistence type="predicted"/>
<sequence length="323" mass="36831">MALTICIVFSLLSLTTSDRNNCLIFHNTADRTSRGLTSVPKDLNIDIISLDLSHNEIVTLPNNSFERYSMLSTIILDNSRLSMIEPGAFSGIKRLLNLSMERNTIHFTELNTNEIFRSIKYLELLNIRQNWETMESSWIYPYLGHLPNLIYLYIDLTNNPNFTLSDVKKLTKLKIIRFEHCYLTALKNETFEDFPDNVEQIYFGNINFVIPHISLAESDVLKPFPNLQVLSLTKIICSLSDALKIVYPFQNKSMEAVIYKQVGIPPGNSVVLNETMVSYLNKVCVKTLVLAENDIVCLAPNILASLNYAHCFNTVYCLETDLP</sequence>
<protein>
    <submittedName>
        <fullName evidence="3">Uncharacterized protein</fullName>
    </submittedName>
</protein>
<gene>
    <name evidence="3" type="ORF">MCOR_46310</name>
</gene>
<reference evidence="3 4" key="1">
    <citation type="submission" date="2020-06" db="EMBL/GenBank/DDBJ databases">
        <authorList>
            <person name="Li R."/>
            <person name="Bekaert M."/>
        </authorList>
    </citation>
    <scope>NUCLEOTIDE SEQUENCE [LARGE SCALE GENOMIC DNA]</scope>
    <source>
        <strain evidence="4">wild</strain>
    </source>
</reference>
<dbReference type="Gene3D" id="3.80.10.10">
    <property type="entry name" value="Ribonuclease Inhibitor"/>
    <property type="match status" value="1"/>
</dbReference>
<keyword evidence="4" id="KW-1185">Reference proteome</keyword>
<evidence type="ECO:0000256" key="2">
    <source>
        <dbReference type="SAM" id="SignalP"/>
    </source>
</evidence>
<dbReference type="PROSITE" id="PS51450">
    <property type="entry name" value="LRR"/>
    <property type="match status" value="1"/>
</dbReference>
<feature type="signal peptide" evidence="2">
    <location>
        <begin position="1"/>
        <end position="17"/>
    </location>
</feature>
<accession>A0A6J8DZ39</accession>
<name>A0A6J8DZ39_MYTCO</name>
<dbReference type="EMBL" id="CACVKT020008135">
    <property type="protein sequence ID" value="CAC5413420.1"/>
    <property type="molecule type" value="Genomic_DNA"/>
</dbReference>
<keyword evidence="1 2" id="KW-0732">Signal</keyword>
<dbReference type="InterPro" id="IPR050328">
    <property type="entry name" value="Dev_Immune_Receptor"/>
</dbReference>
<dbReference type="SUPFAM" id="SSF52058">
    <property type="entry name" value="L domain-like"/>
    <property type="match status" value="1"/>
</dbReference>
<organism evidence="3 4">
    <name type="scientific">Mytilus coruscus</name>
    <name type="common">Sea mussel</name>
    <dbReference type="NCBI Taxonomy" id="42192"/>
    <lineage>
        <taxon>Eukaryota</taxon>
        <taxon>Metazoa</taxon>
        <taxon>Spiralia</taxon>
        <taxon>Lophotrochozoa</taxon>
        <taxon>Mollusca</taxon>
        <taxon>Bivalvia</taxon>
        <taxon>Autobranchia</taxon>
        <taxon>Pteriomorphia</taxon>
        <taxon>Mytilida</taxon>
        <taxon>Mytiloidea</taxon>
        <taxon>Mytilidae</taxon>
        <taxon>Mytilinae</taxon>
        <taxon>Mytilus</taxon>
    </lineage>
</organism>
<dbReference type="InterPro" id="IPR032675">
    <property type="entry name" value="LRR_dom_sf"/>
</dbReference>